<dbReference type="VEuPathDB" id="FungiDB:P170DRAFT_502180"/>
<evidence type="ECO:0000256" key="1">
    <source>
        <dbReference type="SAM" id="MobiDB-lite"/>
    </source>
</evidence>
<feature type="region of interest" description="Disordered" evidence="1">
    <location>
        <begin position="127"/>
        <end position="218"/>
    </location>
</feature>
<reference evidence="2 3" key="1">
    <citation type="submission" date="2016-12" db="EMBL/GenBank/DDBJ databases">
        <title>The genomes of Aspergillus section Nigri reveals drivers in fungal speciation.</title>
        <authorList>
            <consortium name="DOE Joint Genome Institute"/>
            <person name="Vesth T.C."/>
            <person name="Nybo J."/>
            <person name="Theobald S."/>
            <person name="Brandl J."/>
            <person name="Frisvad J.C."/>
            <person name="Nielsen K.F."/>
            <person name="Lyhne E.K."/>
            <person name="Kogle M.E."/>
            <person name="Kuo A."/>
            <person name="Riley R."/>
            <person name="Clum A."/>
            <person name="Nolan M."/>
            <person name="Lipzen A."/>
            <person name="Salamov A."/>
            <person name="Henrissat B."/>
            <person name="Wiebenga A."/>
            <person name="De Vries R.P."/>
            <person name="Grigoriev I.V."/>
            <person name="Mortensen U.H."/>
            <person name="Andersen M.R."/>
            <person name="Baker S.E."/>
        </authorList>
    </citation>
    <scope>NUCLEOTIDE SEQUENCE [LARGE SCALE GENOMIC DNA]</scope>
    <source>
        <strain evidence="2 3">IBT 23096</strain>
    </source>
</reference>
<protein>
    <submittedName>
        <fullName evidence="2">Uncharacterized protein</fullName>
    </submittedName>
</protein>
<feature type="compositionally biased region" description="Polar residues" evidence="1">
    <location>
        <begin position="127"/>
        <end position="141"/>
    </location>
</feature>
<feature type="compositionally biased region" description="Basic and acidic residues" evidence="1">
    <location>
        <begin position="205"/>
        <end position="214"/>
    </location>
</feature>
<comment type="caution">
    <text evidence="2">The sequence shown here is derived from an EMBL/GenBank/DDBJ whole genome shotgun (WGS) entry which is preliminary data.</text>
</comment>
<evidence type="ECO:0000313" key="3">
    <source>
        <dbReference type="Proteomes" id="UP000234275"/>
    </source>
</evidence>
<dbReference type="EMBL" id="MSFO01000008">
    <property type="protein sequence ID" value="PLB45117.1"/>
    <property type="molecule type" value="Genomic_DNA"/>
</dbReference>
<dbReference type="Proteomes" id="UP000234275">
    <property type="component" value="Unassembled WGS sequence"/>
</dbReference>
<dbReference type="RefSeq" id="XP_024700419.1">
    <property type="nucleotide sequence ID" value="XM_024854179.1"/>
</dbReference>
<dbReference type="OrthoDB" id="5425806at2759"/>
<dbReference type="GeneID" id="36561885"/>
<organism evidence="2 3">
    <name type="scientific">Aspergillus steynii IBT 23096</name>
    <dbReference type="NCBI Taxonomy" id="1392250"/>
    <lineage>
        <taxon>Eukaryota</taxon>
        <taxon>Fungi</taxon>
        <taxon>Dikarya</taxon>
        <taxon>Ascomycota</taxon>
        <taxon>Pezizomycotina</taxon>
        <taxon>Eurotiomycetes</taxon>
        <taxon>Eurotiomycetidae</taxon>
        <taxon>Eurotiales</taxon>
        <taxon>Aspergillaceae</taxon>
        <taxon>Aspergillus</taxon>
        <taxon>Aspergillus subgen. Circumdati</taxon>
    </lineage>
</organism>
<accession>A0A2I2FWY0</accession>
<gene>
    <name evidence="2" type="ORF">P170DRAFT_502180</name>
</gene>
<name>A0A2I2FWY0_9EURO</name>
<dbReference type="AlphaFoldDB" id="A0A2I2FWY0"/>
<proteinExistence type="predicted"/>
<sequence>MVHLMRETLDQGELTVKKRDREFTTFLDLKQEYHHEFINRLREYVQNFGPDWVLLEQSEDERESCAKDFVEAWGNLYWGTETNRQTHLLQDSLDEPESLCVYPERKIEIIEAVTILLERKARSILKGQTRQSLESVNTPSAPNIRPAAPSSAPQPAIRKMKRKKVERRSESPSSDDEFRRHSARKTTEPAQPIRPFNSIVVSPSPEREIPERSKPTARLQANTQDLTTFSTPTTASTGNGSSSAMSAQTHFLVTAFYQQVMSPIWLPYKKFTSSASFLSHMFSEGTLKNWDSGAYAQKEGVASVKFGWSDFEILIRPGHNQDLAMLMERLEKAWQDSEVSMDSNFYDGFKVLVFLHVKK</sequence>
<dbReference type="STRING" id="1392250.A0A2I2FWY0"/>
<evidence type="ECO:0000313" key="2">
    <source>
        <dbReference type="EMBL" id="PLB45117.1"/>
    </source>
</evidence>
<feature type="compositionally biased region" description="Low complexity" evidence="1">
    <location>
        <begin position="146"/>
        <end position="156"/>
    </location>
</feature>
<keyword evidence="3" id="KW-1185">Reference proteome</keyword>